<sequence>MDDEKAENSTSNSGQAIGLRYHAEALDEFGDGGVLGLGHSMYSLCLVLTEQYERTLYEVQLPFSSQRLVKSIIGDGGGQAVASSLSKT</sequence>
<proteinExistence type="predicted"/>
<dbReference type="EMBL" id="BAABBO010000001">
    <property type="protein sequence ID" value="GAA3948470.1"/>
    <property type="molecule type" value="Genomic_DNA"/>
</dbReference>
<evidence type="ECO:0000313" key="1">
    <source>
        <dbReference type="EMBL" id="GAA3948470.1"/>
    </source>
</evidence>
<dbReference type="Proteomes" id="UP001501337">
    <property type="component" value="Unassembled WGS sequence"/>
</dbReference>
<protein>
    <submittedName>
        <fullName evidence="1">Uncharacterized protein</fullName>
    </submittedName>
</protein>
<reference evidence="2" key="1">
    <citation type="journal article" date="2019" name="Int. J. Syst. Evol. Microbiol.">
        <title>The Global Catalogue of Microorganisms (GCM) 10K type strain sequencing project: providing services to taxonomists for standard genome sequencing and annotation.</title>
        <authorList>
            <consortium name="The Broad Institute Genomics Platform"/>
            <consortium name="The Broad Institute Genome Sequencing Center for Infectious Disease"/>
            <person name="Wu L."/>
            <person name="Ma J."/>
        </authorList>
    </citation>
    <scope>NUCLEOTIDE SEQUENCE [LARGE SCALE GENOMIC DNA]</scope>
    <source>
        <strain evidence="2">JCM 17555</strain>
    </source>
</reference>
<organism evidence="1 2">
    <name type="scientific">Allohahella marinimesophila</name>
    <dbReference type="NCBI Taxonomy" id="1054972"/>
    <lineage>
        <taxon>Bacteria</taxon>
        <taxon>Pseudomonadati</taxon>
        <taxon>Pseudomonadota</taxon>
        <taxon>Gammaproteobacteria</taxon>
        <taxon>Oceanospirillales</taxon>
        <taxon>Hahellaceae</taxon>
        <taxon>Allohahella</taxon>
    </lineage>
</organism>
<evidence type="ECO:0000313" key="2">
    <source>
        <dbReference type="Proteomes" id="UP001501337"/>
    </source>
</evidence>
<accession>A0ABP7NJC4</accession>
<keyword evidence="2" id="KW-1185">Reference proteome</keyword>
<gene>
    <name evidence="1" type="ORF">GCM10022278_04590</name>
</gene>
<comment type="caution">
    <text evidence="1">The sequence shown here is derived from an EMBL/GenBank/DDBJ whole genome shotgun (WGS) entry which is preliminary data.</text>
</comment>
<name>A0ABP7NJC4_9GAMM</name>